<keyword evidence="2 4" id="KW-0378">Hydrolase</keyword>
<comment type="caution">
    <text evidence="4">The sequence shown here is derived from an EMBL/GenBank/DDBJ whole genome shotgun (WGS) entry which is preliminary data.</text>
</comment>
<proteinExistence type="predicted"/>
<dbReference type="EMBL" id="RKHR01000003">
    <property type="protein sequence ID" value="ROS05521.1"/>
    <property type="molecule type" value="Genomic_DNA"/>
</dbReference>
<keyword evidence="3" id="KW-0460">Magnesium</keyword>
<dbReference type="GO" id="GO:0016787">
    <property type="term" value="F:hydrolase activity"/>
    <property type="evidence" value="ECO:0007669"/>
    <property type="project" value="UniProtKB-KW"/>
</dbReference>
<name>A0A3N2E087_9GAMM</name>
<evidence type="ECO:0000256" key="2">
    <source>
        <dbReference type="ARBA" id="ARBA00022801"/>
    </source>
</evidence>
<dbReference type="Gene3D" id="3.40.50.1000">
    <property type="entry name" value="HAD superfamily/HAD-like"/>
    <property type="match status" value="1"/>
</dbReference>
<reference evidence="4 5" key="1">
    <citation type="submission" date="2018-11" db="EMBL/GenBank/DDBJ databases">
        <title>Genomic Encyclopedia of Type Strains, Phase IV (KMG-IV): sequencing the most valuable type-strain genomes for metagenomic binning, comparative biology and taxonomic classification.</title>
        <authorList>
            <person name="Goeker M."/>
        </authorList>
    </citation>
    <scope>NUCLEOTIDE SEQUENCE [LARGE SCALE GENOMIC DNA]</scope>
    <source>
        <strain evidence="4 5">DSM 100316</strain>
    </source>
</reference>
<dbReference type="Proteomes" id="UP000275394">
    <property type="component" value="Unassembled WGS sequence"/>
</dbReference>
<dbReference type="PANTHER" id="PTHR46470">
    <property type="entry name" value="N-ACYLNEURAMINATE-9-PHOSPHATASE"/>
    <property type="match status" value="1"/>
</dbReference>
<gene>
    <name evidence="4" type="ORF">EDC56_1055</name>
</gene>
<dbReference type="InterPro" id="IPR006439">
    <property type="entry name" value="HAD-SF_hydro_IA"/>
</dbReference>
<accession>A0A3N2E087</accession>
<dbReference type="GO" id="GO:0044281">
    <property type="term" value="P:small molecule metabolic process"/>
    <property type="evidence" value="ECO:0007669"/>
    <property type="project" value="UniProtKB-ARBA"/>
</dbReference>
<dbReference type="Pfam" id="PF00702">
    <property type="entry name" value="Hydrolase"/>
    <property type="match status" value="1"/>
</dbReference>
<protein>
    <submittedName>
        <fullName evidence="4">HAD superfamily hydrolase (TIGR01509 family)/HAD superfamily hydrolase (TIGR01549 family)</fullName>
    </submittedName>
</protein>
<dbReference type="InterPro" id="IPR036412">
    <property type="entry name" value="HAD-like_sf"/>
</dbReference>
<comment type="cofactor">
    <cofactor evidence="1">
        <name>Mg(2+)</name>
        <dbReference type="ChEBI" id="CHEBI:18420"/>
    </cofactor>
</comment>
<keyword evidence="5" id="KW-1185">Reference proteome</keyword>
<dbReference type="AlphaFoldDB" id="A0A3N2E087"/>
<dbReference type="SUPFAM" id="SSF56784">
    <property type="entry name" value="HAD-like"/>
    <property type="match status" value="1"/>
</dbReference>
<dbReference type="InterPro" id="IPR051400">
    <property type="entry name" value="HAD-like_hydrolase"/>
</dbReference>
<dbReference type="Gene3D" id="1.20.120.710">
    <property type="entry name" value="Haloacid dehalogenase hydrolase-like domain"/>
    <property type="match status" value="1"/>
</dbReference>
<dbReference type="InterPro" id="IPR023214">
    <property type="entry name" value="HAD_sf"/>
</dbReference>
<dbReference type="SFLD" id="SFLDS00003">
    <property type="entry name" value="Haloacid_Dehalogenase"/>
    <property type="match status" value="1"/>
</dbReference>
<dbReference type="RefSeq" id="WP_162844083.1">
    <property type="nucleotide sequence ID" value="NZ_RKHR01000003.1"/>
</dbReference>
<evidence type="ECO:0000313" key="5">
    <source>
        <dbReference type="Proteomes" id="UP000275394"/>
    </source>
</evidence>
<dbReference type="SFLD" id="SFLDG01129">
    <property type="entry name" value="C1.5:_HAD__Beta-PGM__Phosphata"/>
    <property type="match status" value="1"/>
</dbReference>
<sequence length="270" mass="30018">MNKDAHSTIDTVIFDLDETLVVESKATDAAIHSTHLAIKASLAINADKLGEELKLIADEMLRSSPFREYCDGIGISALELMWVDDAWNDNTDFYSWACGFKYSVWGELLKKYNDFSDERVEYVSGVYLAQRNKEIIAFDEVISTLSTLHGKIKIGLLTNGLSELQSKKISASKLGRYFDQVLISSDFGKGKPSPEPYLKLLSSLNSSPKRTIMIGDNVVKDVNASINVGCHSLLINREVEESYITTPLITGVINSTDQLVELLYKEGHIV</sequence>
<evidence type="ECO:0000313" key="4">
    <source>
        <dbReference type="EMBL" id="ROS05521.1"/>
    </source>
</evidence>
<organism evidence="4 5">
    <name type="scientific">Sinobacterium caligoides</name>
    <dbReference type="NCBI Taxonomy" id="933926"/>
    <lineage>
        <taxon>Bacteria</taxon>
        <taxon>Pseudomonadati</taxon>
        <taxon>Pseudomonadota</taxon>
        <taxon>Gammaproteobacteria</taxon>
        <taxon>Cellvibrionales</taxon>
        <taxon>Spongiibacteraceae</taxon>
        <taxon>Sinobacterium</taxon>
    </lineage>
</organism>
<evidence type="ECO:0000256" key="3">
    <source>
        <dbReference type="ARBA" id="ARBA00022842"/>
    </source>
</evidence>
<dbReference type="NCBIfam" id="TIGR01549">
    <property type="entry name" value="HAD-SF-IA-v1"/>
    <property type="match status" value="1"/>
</dbReference>
<evidence type="ECO:0000256" key="1">
    <source>
        <dbReference type="ARBA" id="ARBA00001946"/>
    </source>
</evidence>